<gene>
    <name evidence="2" type="ORF">EIP91_002025</name>
</gene>
<organism evidence="2 3">
    <name type="scientific">Steccherinum ochraceum</name>
    <dbReference type="NCBI Taxonomy" id="92696"/>
    <lineage>
        <taxon>Eukaryota</taxon>
        <taxon>Fungi</taxon>
        <taxon>Dikarya</taxon>
        <taxon>Basidiomycota</taxon>
        <taxon>Agaricomycotina</taxon>
        <taxon>Agaricomycetes</taxon>
        <taxon>Polyporales</taxon>
        <taxon>Steccherinaceae</taxon>
        <taxon>Steccherinum</taxon>
    </lineage>
</organism>
<feature type="compositionally biased region" description="Pro residues" evidence="1">
    <location>
        <begin position="210"/>
        <end position="224"/>
    </location>
</feature>
<proteinExistence type="predicted"/>
<comment type="caution">
    <text evidence="2">The sequence shown here is derived from an EMBL/GenBank/DDBJ whole genome shotgun (WGS) entry which is preliminary data.</text>
</comment>
<feature type="compositionally biased region" description="Low complexity" evidence="1">
    <location>
        <begin position="195"/>
        <end position="209"/>
    </location>
</feature>
<reference evidence="2 3" key="1">
    <citation type="submission" date="2018-11" db="EMBL/GenBank/DDBJ databases">
        <title>Genome assembly of Steccherinum ochraceum LE-BIN_3174, the white-rot fungus of the Steccherinaceae family (The Residual Polyporoid clade, Polyporales, Basidiomycota).</title>
        <authorList>
            <person name="Fedorova T.V."/>
            <person name="Glazunova O.A."/>
            <person name="Landesman E.O."/>
            <person name="Moiseenko K.V."/>
            <person name="Psurtseva N.V."/>
            <person name="Savinova O.S."/>
            <person name="Shakhova N.V."/>
            <person name="Tyazhelova T.V."/>
            <person name="Vasina D.V."/>
        </authorList>
    </citation>
    <scope>NUCLEOTIDE SEQUENCE [LARGE SCALE GENOMIC DNA]</scope>
    <source>
        <strain evidence="2 3">LE-BIN_3174</strain>
    </source>
</reference>
<keyword evidence="3" id="KW-1185">Reference proteome</keyword>
<evidence type="ECO:0000313" key="3">
    <source>
        <dbReference type="Proteomes" id="UP000292702"/>
    </source>
</evidence>
<protein>
    <recommendedName>
        <fullName evidence="4">Protein kinase domain-containing protein</fullName>
    </recommendedName>
</protein>
<evidence type="ECO:0000313" key="2">
    <source>
        <dbReference type="EMBL" id="TCD65910.1"/>
    </source>
</evidence>
<feature type="compositionally biased region" description="Pro residues" evidence="1">
    <location>
        <begin position="184"/>
        <end position="194"/>
    </location>
</feature>
<name>A0A4R0RCV1_9APHY</name>
<feature type="region of interest" description="Disordered" evidence="1">
    <location>
        <begin position="183"/>
        <end position="224"/>
    </location>
</feature>
<evidence type="ECO:0000256" key="1">
    <source>
        <dbReference type="SAM" id="MobiDB-lite"/>
    </source>
</evidence>
<dbReference type="AlphaFoldDB" id="A0A4R0RCV1"/>
<accession>A0A4R0RCV1</accession>
<dbReference type="Proteomes" id="UP000292702">
    <property type="component" value="Unassembled WGS sequence"/>
</dbReference>
<sequence>MTAEDVRPDQLVDLARAIVKERKILPSSFVRAVIMSDGYVMTGRFDREGESRGDAYERVFNWKRLAHPNIMPVDTVLKPPSNDSPVIVCVSAVRLAPKHAKFVDYVKNVLNSTSQENEASFKTGRLRFYYLQWIKEVSSALEAMHRETVFYGCLDKTVIFISDAGSAIVAPCVVQLAATAPPATASPPTTPLPSPTVSSPPLTSVVSPPTSSPPPPTAPAPPLAVPALLPAAPSLATAARPTAATDMDSFRQLCRDLFKEMWNFDLTEPLRMIVDKAASLTALADELVNAKKECFMNQT</sequence>
<dbReference type="EMBL" id="RWJN01000158">
    <property type="protein sequence ID" value="TCD65910.1"/>
    <property type="molecule type" value="Genomic_DNA"/>
</dbReference>
<evidence type="ECO:0008006" key="4">
    <source>
        <dbReference type="Google" id="ProtNLM"/>
    </source>
</evidence>